<dbReference type="Proteomes" id="UP000076727">
    <property type="component" value="Unassembled WGS sequence"/>
</dbReference>
<dbReference type="AlphaFoldDB" id="A0A165KYF6"/>
<feature type="non-terminal residue" evidence="1">
    <location>
        <position position="141"/>
    </location>
</feature>
<evidence type="ECO:0000313" key="1">
    <source>
        <dbReference type="EMBL" id="KZT63755.1"/>
    </source>
</evidence>
<organism evidence="1 2">
    <name type="scientific">Daedalea quercina L-15889</name>
    <dbReference type="NCBI Taxonomy" id="1314783"/>
    <lineage>
        <taxon>Eukaryota</taxon>
        <taxon>Fungi</taxon>
        <taxon>Dikarya</taxon>
        <taxon>Basidiomycota</taxon>
        <taxon>Agaricomycotina</taxon>
        <taxon>Agaricomycetes</taxon>
        <taxon>Polyporales</taxon>
        <taxon>Fomitopsis</taxon>
    </lineage>
</organism>
<evidence type="ECO:0008006" key="3">
    <source>
        <dbReference type="Google" id="ProtNLM"/>
    </source>
</evidence>
<dbReference type="EMBL" id="KV429159">
    <property type="protein sequence ID" value="KZT63755.1"/>
    <property type="molecule type" value="Genomic_DNA"/>
</dbReference>
<accession>A0A165KYF6</accession>
<sequence length="141" mass="15940">LDIPRPTDFEGTGEDVHPFLRRVNEYFRASGNHALPEDQKVAYAISLMNKGAGKTWRDTYFYTDTLKSAFRVYDAKGTNLLSLFGFKQGNKSTTKFVTKFVALYTKAGLRDAEFKEDGSMKEAHNARTLITLFQTGIRADL</sequence>
<proteinExistence type="predicted"/>
<gene>
    <name evidence="1" type="ORF">DAEQUDRAFT_658780</name>
</gene>
<evidence type="ECO:0000313" key="2">
    <source>
        <dbReference type="Proteomes" id="UP000076727"/>
    </source>
</evidence>
<reference evidence="1 2" key="1">
    <citation type="journal article" date="2016" name="Mol. Biol. Evol.">
        <title>Comparative Genomics of Early-Diverging Mushroom-Forming Fungi Provides Insights into the Origins of Lignocellulose Decay Capabilities.</title>
        <authorList>
            <person name="Nagy L.G."/>
            <person name="Riley R."/>
            <person name="Tritt A."/>
            <person name="Adam C."/>
            <person name="Daum C."/>
            <person name="Floudas D."/>
            <person name="Sun H."/>
            <person name="Yadav J.S."/>
            <person name="Pangilinan J."/>
            <person name="Larsson K.H."/>
            <person name="Matsuura K."/>
            <person name="Barry K."/>
            <person name="Labutti K."/>
            <person name="Kuo R."/>
            <person name="Ohm R.A."/>
            <person name="Bhattacharya S.S."/>
            <person name="Shirouzu T."/>
            <person name="Yoshinaga Y."/>
            <person name="Martin F.M."/>
            <person name="Grigoriev I.V."/>
            <person name="Hibbett D.S."/>
        </authorList>
    </citation>
    <scope>NUCLEOTIDE SEQUENCE [LARGE SCALE GENOMIC DNA]</scope>
    <source>
        <strain evidence="1 2">L-15889</strain>
    </source>
</reference>
<protein>
    <recommendedName>
        <fullName evidence="3">DUF4939 domain-containing protein</fullName>
    </recommendedName>
</protein>
<feature type="non-terminal residue" evidence="1">
    <location>
        <position position="1"/>
    </location>
</feature>
<name>A0A165KYF6_9APHY</name>
<keyword evidence="2" id="KW-1185">Reference proteome</keyword>